<keyword evidence="3 12" id="KW-0067">ATP-binding</keyword>
<dbReference type="InterPro" id="IPR003593">
    <property type="entry name" value="AAA+_ATPase"/>
</dbReference>
<evidence type="ECO:0000256" key="8">
    <source>
        <dbReference type="ARBA" id="ARBA00066387"/>
    </source>
</evidence>
<dbReference type="PANTHER" id="PTHR42794:SF1">
    <property type="entry name" value="HEMIN IMPORT ATP-BINDING PROTEIN HMUV"/>
    <property type="match status" value="1"/>
</dbReference>
<dbReference type="AlphaFoldDB" id="A0A3P3RC32"/>
<dbReference type="Pfam" id="PF00005">
    <property type="entry name" value="ABC_tran"/>
    <property type="match status" value="1"/>
</dbReference>
<dbReference type="Proteomes" id="UP000282322">
    <property type="component" value="Unassembled WGS sequence"/>
</dbReference>
<comment type="subunit">
    <text evidence="7">The complex is composed of two ATP-binding proteins (BtuD), two transmembrane proteins (BtuC) and a solute-binding protein (BtuF).</text>
</comment>
<protein>
    <recommendedName>
        <fullName evidence="9">Cobalamin import ATP-binding protein BtuD</fullName>
        <ecNumber evidence="8">7.6.2.8</ecNumber>
    </recommendedName>
    <alternativeName>
        <fullName evidence="10">Vitamin B12-transporting ATPase</fullName>
    </alternativeName>
</protein>
<evidence type="ECO:0000256" key="3">
    <source>
        <dbReference type="ARBA" id="ARBA00022840"/>
    </source>
</evidence>
<reference evidence="12 13" key="1">
    <citation type="submission" date="2018-11" db="EMBL/GenBank/DDBJ databases">
        <title>Taxonoimc description of Halomarina strain SPP-AMP-1.</title>
        <authorList>
            <person name="Pal Y."/>
            <person name="Srinivasana K."/>
            <person name="Verma A."/>
            <person name="Kumar P."/>
        </authorList>
    </citation>
    <scope>NUCLEOTIDE SEQUENCE [LARGE SCALE GENOMIC DNA]</scope>
    <source>
        <strain evidence="12 13">SPP-AMP-1</strain>
    </source>
</reference>
<feature type="domain" description="ABC transporter" evidence="11">
    <location>
        <begin position="6"/>
        <end position="238"/>
    </location>
</feature>
<accession>A0A3P3RC32</accession>
<dbReference type="GO" id="GO:0005524">
    <property type="term" value="F:ATP binding"/>
    <property type="evidence" value="ECO:0007669"/>
    <property type="project" value="UniProtKB-KW"/>
</dbReference>
<evidence type="ECO:0000313" key="13">
    <source>
        <dbReference type="Proteomes" id="UP000282322"/>
    </source>
</evidence>
<evidence type="ECO:0000256" key="4">
    <source>
        <dbReference type="ARBA" id="ARBA00022967"/>
    </source>
</evidence>
<comment type="catalytic activity">
    <reaction evidence="5">
        <text>an R-cob(III)alamin(out) + ATP + H2O = an R-cob(III)alamin(in) + ADP + phosphate + H(+)</text>
        <dbReference type="Rhea" id="RHEA:17873"/>
        <dbReference type="ChEBI" id="CHEBI:15377"/>
        <dbReference type="ChEBI" id="CHEBI:15378"/>
        <dbReference type="ChEBI" id="CHEBI:30616"/>
        <dbReference type="ChEBI" id="CHEBI:43474"/>
        <dbReference type="ChEBI" id="CHEBI:140785"/>
        <dbReference type="ChEBI" id="CHEBI:456216"/>
        <dbReference type="EC" id="7.6.2.8"/>
    </reaction>
</comment>
<dbReference type="FunFam" id="3.40.50.300:FF:000134">
    <property type="entry name" value="Iron-enterobactin ABC transporter ATP-binding protein"/>
    <property type="match status" value="1"/>
</dbReference>
<keyword evidence="4" id="KW-1278">Translocase</keyword>
<proteinExistence type="predicted"/>
<dbReference type="EMBL" id="RRCH01000021">
    <property type="protein sequence ID" value="RRJ30529.1"/>
    <property type="molecule type" value="Genomic_DNA"/>
</dbReference>
<dbReference type="CDD" id="cd03214">
    <property type="entry name" value="ABC_Iron-Siderophores_B12_Hemin"/>
    <property type="match status" value="1"/>
</dbReference>
<comment type="function">
    <text evidence="6">Required for corrinoid utilization. Probably part of the ABC transporter complex BtuCDF involved in cobalamin (vitamin B12) import. Probably responsible for energy coupling to the transport system.</text>
</comment>
<keyword evidence="1" id="KW-0813">Transport</keyword>
<dbReference type="PANTHER" id="PTHR42794">
    <property type="entry name" value="HEMIN IMPORT ATP-BINDING PROTEIN HMUV"/>
    <property type="match status" value="1"/>
</dbReference>
<dbReference type="SMART" id="SM00382">
    <property type="entry name" value="AAA"/>
    <property type="match status" value="1"/>
</dbReference>
<evidence type="ECO:0000256" key="5">
    <source>
        <dbReference type="ARBA" id="ARBA00050590"/>
    </source>
</evidence>
<evidence type="ECO:0000256" key="6">
    <source>
        <dbReference type="ARBA" id="ARBA00058960"/>
    </source>
</evidence>
<organism evidence="12 13">
    <name type="scientific">Halocatena pleomorpha</name>
    <dbReference type="NCBI Taxonomy" id="1785090"/>
    <lineage>
        <taxon>Archaea</taxon>
        <taxon>Methanobacteriati</taxon>
        <taxon>Methanobacteriota</taxon>
        <taxon>Stenosarchaea group</taxon>
        <taxon>Halobacteria</taxon>
        <taxon>Halobacteriales</taxon>
        <taxon>Natronomonadaceae</taxon>
        <taxon>Halocatena</taxon>
    </lineage>
</organism>
<keyword evidence="2" id="KW-0547">Nucleotide-binding</keyword>
<dbReference type="EC" id="7.6.2.8" evidence="8"/>
<dbReference type="RefSeq" id="WP_124954900.1">
    <property type="nucleotide sequence ID" value="NZ_RRCH01000021.1"/>
</dbReference>
<evidence type="ECO:0000256" key="2">
    <source>
        <dbReference type="ARBA" id="ARBA00022741"/>
    </source>
</evidence>
<evidence type="ECO:0000256" key="1">
    <source>
        <dbReference type="ARBA" id="ARBA00022448"/>
    </source>
</evidence>
<evidence type="ECO:0000256" key="9">
    <source>
        <dbReference type="ARBA" id="ARBA00073649"/>
    </source>
</evidence>
<dbReference type="NCBIfam" id="NF010068">
    <property type="entry name" value="PRK13548.1"/>
    <property type="match status" value="1"/>
</dbReference>
<keyword evidence="13" id="KW-1185">Reference proteome</keyword>
<evidence type="ECO:0000256" key="10">
    <source>
        <dbReference type="ARBA" id="ARBA00077139"/>
    </source>
</evidence>
<dbReference type="GO" id="GO:0016887">
    <property type="term" value="F:ATP hydrolysis activity"/>
    <property type="evidence" value="ECO:0007669"/>
    <property type="project" value="InterPro"/>
</dbReference>
<sequence length="262" mass="27691">MSDPLIDVDSVSVALGETQILRDVSLSVPSGSFVALVGPNGAGKTTLLRAVNGVLTPDRGSVSIDGRDVASLSSRAVAQSVATVAQDTAVSFSFSVRDVVAMGRTPHRSRFQSADQEPIDRALERTRTVELADRSIETVSGGERQRVLLARALAQDTPALVLDEPTASLDITHQVRTLDLVRTLVTEGKTALAAIHDLDLAARFCDAIVVLADGQVIAHGSPETVLTESVIEQAFGAETRVHIHENPVTDSPSITMLRSGDP</sequence>
<dbReference type="Gene3D" id="3.40.50.300">
    <property type="entry name" value="P-loop containing nucleotide triphosphate hydrolases"/>
    <property type="match status" value="1"/>
</dbReference>
<dbReference type="InterPro" id="IPR027417">
    <property type="entry name" value="P-loop_NTPase"/>
</dbReference>
<dbReference type="SUPFAM" id="SSF52540">
    <property type="entry name" value="P-loop containing nucleoside triphosphate hydrolases"/>
    <property type="match status" value="1"/>
</dbReference>
<dbReference type="PROSITE" id="PS50893">
    <property type="entry name" value="ABC_TRANSPORTER_2"/>
    <property type="match status" value="1"/>
</dbReference>
<evidence type="ECO:0000256" key="7">
    <source>
        <dbReference type="ARBA" id="ARBA00064420"/>
    </source>
</evidence>
<name>A0A3P3RC32_9EURY</name>
<dbReference type="PROSITE" id="PS00211">
    <property type="entry name" value="ABC_TRANSPORTER_1"/>
    <property type="match status" value="1"/>
</dbReference>
<dbReference type="GO" id="GO:0015420">
    <property type="term" value="F:ABC-type vitamin B12 transporter activity"/>
    <property type="evidence" value="ECO:0007669"/>
    <property type="project" value="UniProtKB-EC"/>
</dbReference>
<gene>
    <name evidence="12" type="ORF">EIK79_09595</name>
</gene>
<evidence type="ECO:0000259" key="11">
    <source>
        <dbReference type="PROSITE" id="PS50893"/>
    </source>
</evidence>
<evidence type="ECO:0000313" key="12">
    <source>
        <dbReference type="EMBL" id="RRJ30529.1"/>
    </source>
</evidence>
<dbReference type="OrthoDB" id="24644at2157"/>
<dbReference type="InterPro" id="IPR003439">
    <property type="entry name" value="ABC_transporter-like_ATP-bd"/>
</dbReference>
<comment type="caution">
    <text evidence="12">The sequence shown here is derived from an EMBL/GenBank/DDBJ whole genome shotgun (WGS) entry which is preliminary data.</text>
</comment>
<dbReference type="InterPro" id="IPR017871">
    <property type="entry name" value="ABC_transporter-like_CS"/>
</dbReference>